<proteinExistence type="predicted"/>
<evidence type="ECO:0000256" key="1">
    <source>
        <dbReference type="SAM" id="MobiDB-lite"/>
    </source>
</evidence>
<gene>
    <name evidence="2" type="ORF">Dsin_032218</name>
</gene>
<sequence length="83" mass="8935">MEKTPLETAGGEAVTTGDGWLTTGDERPPETRQRPPETRSSARLKSGGGVGGMEGGSGGDGCRLQHGFAEIEERYEREEIEER</sequence>
<keyword evidence="3" id="KW-1185">Reference proteome</keyword>
<evidence type="ECO:0000313" key="3">
    <source>
        <dbReference type="Proteomes" id="UP001281410"/>
    </source>
</evidence>
<feature type="compositionally biased region" description="Basic and acidic residues" evidence="1">
    <location>
        <begin position="24"/>
        <end position="37"/>
    </location>
</feature>
<feature type="compositionally biased region" description="Gly residues" evidence="1">
    <location>
        <begin position="46"/>
        <end position="61"/>
    </location>
</feature>
<evidence type="ECO:0000313" key="2">
    <source>
        <dbReference type="EMBL" id="KAK3184932.1"/>
    </source>
</evidence>
<accession>A0AAD9ZMY6</accession>
<dbReference type="EMBL" id="JANJYJ010000010">
    <property type="protein sequence ID" value="KAK3184932.1"/>
    <property type="molecule type" value="Genomic_DNA"/>
</dbReference>
<protein>
    <submittedName>
        <fullName evidence="2">Uncharacterized protein</fullName>
    </submittedName>
</protein>
<organism evidence="2 3">
    <name type="scientific">Dipteronia sinensis</name>
    <dbReference type="NCBI Taxonomy" id="43782"/>
    <lineage>
        <taxon>Eukaryota</taxon>
        <taxon>Viridiplantae</taxon>
        <taxon>Streptophyta</taxon>
        <taxon>Embryophyta</taxon>
        <taxon>Tracheophyta</taxon>
        <taxon>Spermatophyta</taxon>
        <taxon>Magnoliopsida</taxon>
        <taxon>eudicotyledons</taxon>
        <taxon>Gunneridae</taxon>
        <taxon>Pentapetalae</taxon>
        <taxon>rosids</taxon>
        <taxon>malvids</taxon>
        <taxon>Sapindales</taxon>
        <taxon>Sapindaceae</taxon>
        <taxon>Hippocastanoideae</taxon>
        <taxon>Acereae</taxon>
        <taxon>Dipteronia</taxon>
    </lineage>
</organism>
<comment type="caution">
    <text evidence="2">The sequence shown here is derived from an EMBL/GenBank/DDBJ whole genome shotgun (WGS) entry which is preliminary data.</text>
</comment>
<dbReference type="Proteomes" id="UP001281410">
    <property type="component" value="Unassembled WGS sequence"/>
</dbReference>
<reference evidence="2" key="1">
    <citation type="journal article" date="2023" name="Plant J.">
        <title>Genome sequences and population genomics provide insights into the demographic history, inbreeding, and mutation load of two 'living fossil' tree species of Dipteronia.</title>
        <authorList>
            <person name="Feng Y."/>
            <person name="Comes H.P."/>
            <person name="Chen J."/>
            <person name="Zhu S."/>
            <person name="Lu R."/>
            <person name="Zhang X."/>
            <person name="Li P."/>
            <person name="Qiu J."/>
            <person name="Olsen K.M."/>
            <person name="Qiu Y."/>
        </authorList>
    </citation>
    <scope>NUCLEOTIDE SEQUENCE</scope>
    <source>
        <strain evidence="2">NBL</strain>
    </source>
</reference>
<dbReference type="AlphaFoldDB" id="A0AAD9ZMY6"/>
<feature type="region of interest" description="Disordered" evidence="1">
    <location>
        <begin position="1"/>
        <end position="83"/>
    </location>
</feature>
<name>A0AAD9ZMY6_9ROSI</name>